<dbReference type="Pfam" id="PF02885">
    <property type="entry name" value="Glycos_trans_3N"/>
    <property type="match status" value="1"/>
</dbReference>
<dbReference type="InterPro" id="IPR000312">
    <property type="entry name" value="Glycosyl_Trfase_fam3"/>
</dbReference>
<dbReference type="RefSeq" id="WP_014448431.1">
    <property type="nucleotide sequence ID" value="NC_017094.1"/>
</dbReference>
<reference evidence="5 6" key="1">
    <citation type="journal article" date="2012" name="J. Bacteriol.">
        <title>Complete Genome Sequence of Leptospirillum ferrooxidans Strain C2-3, Isolated from a Fresh Volcanic Ash Deposit on the Island of Miyake, Japan.</title>
        <authorList>
            <person name="Fujimura R."/>
            <person name="Sato Y."/>
            <person name="Nishizawa T."/>
            <person name="Oshima K."/>
            <person name="Kim S.-W."/>
            <person name="Hattori M."/>
            <person name="Kamijo T."/>
            <person name="Ohta H."/>
        </authorList>
    </citation>
    <scope>NUCLEOTIDE SEQUENCE [LARGE SCALE GENOMIC DNA]</scope>
    <source>
        <strain evidence="5 6">C2-3</strain>
    </source>
</reference>
<sequence>MTENKMKELIKSIGTGPKGSRGLSRDEAFEACQLILSGSATPAQIGGFLLALRTKGETSSEMEGFLLALQSFLKIPPSATPLKALDLGCPYDGHSRSPGLWIPAAILASRAGLPIVLHGYQDLPAKFGVGLIPLWKNLGLSVSRPENALSDLEKNSIVCLSQEDITPELARMAPIRRELGLRSLFNTVEKALNPMNVSHLAIGYFHETILPAMESMVRAAHPHAKVTFVGGQEGSIGLFTHRATKIVPVNSIPDLVPEFLPPVNEKVEPITVPPTTEAYTLYYHELIKNPLHPHRKALIWQAATLLMMGGLTSQMGEALSLIGDPGKGIDW</sequence>
<dbReference type="Gene3D" id="3.40.1030.10">
    <property type="entry name" value="Nucleoside phosphorylase/phosphoribosyltransferase catalytic domain"/>
    <property type="match status" value="1"/>
</dbReference>
<evidence type="ECO:0000313" key="5">
    <source>
        <dbReference type="EMBL" id="BAM05937.1"/>
    </source>
</evidence>
<dbReference type="EMBL" id="AP012342">
    <property type="protein sequence ID" value="BAM05937.1"/>
    <property type="molecule type" value="Genomic_DNA"/>
</dbReference>
<dbReference type="eggNOG" id="COG0547">
    <property type="taxonomic scope" value="Bacteria"/>
</dbReference>
<dbReference type="PATRIC" id="fig|1162668.3.peg.249"/>
<dbReference type="SUPFAM" id="SSF52418">
    <property type="entry name" value="Nucleoside phosphorylase/phosphoribosyltransferase catalytic domain"/>
    <property type="match status" value="1"/>
</dbReference>
<dbReference type="Gene3D" id="1.20.970.10">
    <property type="entry name" value="Transferase, Pyrimidine Nucleoside Phosphorylase, Chain C"/>
    <property type="match status" value="1"/>
</dbReference>
<dbReference type="GO" id="GO:0000162">
    <property type="term" value="P:L-tryptophan biosynthetic process"/>
    <property type="evidence" value="ECO:0007669"/>
    <property type="project" value="InterPro"/>
</dbReference>
<dbReference type="STRING" id="1162668.LFE_0211"/>
<dbReference type="Pfam" id="PF00591">
    <property type="entry name" value="Glycos_transf_3"/>
    <property type="match status" value="1"/>
</dbReference>
<accession>I0IKY8</accession>
<evidence type="ECO:0000256" key="2">
    <source>
        <dbReference type="ARBA" id="ARBA00022679"/>
    </source>
</evidence>
<dbReference type="OrthoDB" id="9814181at2"/>
<dbReference type="GO" id="GO:0005829">
    <property type="term" value="C:cytosol"/>
    <property type="evidence" value="ECO:0007669"/>
    <property type="project" value="TreeGrafter"/>
</dbReference>
<evidence type="ECO:0000259" key="3">
    <source>
        <dbReference type="Pfam" id="PF00591"/>
    </source>
</evidence>
<dbReference type="InterPro" id="IPR036320">
    <property type="entry name" value="Glycosyl_Trfase_fam3_N_dom_sf"/>
</dbReference>
<dbReference type="InterPro" id="IPR035902">
    <property type="entry name" value="Nuc_phospho_transferase"/>
</dbReference>
<evidence type="ECO:0000313" key="6">
    <source>
        <dbReference type="Proteomes" id="UP000007382"/>
    </source>
</evidence>
<dbReference type="InterPro" id="IPR005940">
    <property type="entry name" value="Anthranilate_Pribosyl_Tfrase"/>
</dbReference>
<organism evidence="5 6">
    <name type="scientific">Leptospirillum ferrooxidans (strain C2-3)</name>
    <dbReference type="NCBI Taxonomy" id="1162668"/>
    <lineage>
        <taxon>Bacteria</taxon>
        <taxon>Pseudomonadati</taxon>
        <taxon>Nitrospirota</taxon>
        <taxon>Nitrospiria</taxon>
        <taxon>Nitrospirales</taxon>
        <taxon>Nitrospiraceae</taxon>
        <taxon>Leptospirillum</taxon>
    </lineage>
</organism>
<dbReference type="Proteomes" id="UP000007382">
    <property type="component" value="Chromosome"/>
</dbReference>
<keyword evidence="1" id="KW-0328">Glycosyltransferase</keyword>
<name>I0IKY8_LEPFC</name>
<proteinExistence type="predicted"/>
<dbReference type="GO" id="GO:0004048">
    <property type="term" value="F:anthranilate phosphoribosyltransferase activity"/>
    <property type="evidence" value="ECO:0007669"/>
    <property type="project" value="InterPro"/>
</dbReference>
<protein>
    <submittedName>
        <fullName evidence="5">Putative glycosyl transferase family protein</fullName>
    </submittedName>
</protein>
<keyword evidence="6" id="KW-1185">Reference proteome</keyword>
<dbReference type="HOGENOM" id="CLU_034315_0_1_0"/>
<keyword evidence="2 5" id="KW-0808">Transferase</keyword>
<dbReference type="PANTHER" id="PTHR43285:SF2">
    <property type="entry name" value="ANTHRANILATE PHOSPHORIBOSYLTRANSFERASE"/>
    <property type="match status" value="1"/>
</dbReference>
<dbReference type="KEGG" id="lfc:LFE_0211"/>
<gene>
    <name evidence="5" type="ordered locus">LFE_0211</name>
</gene>
<reference evidence="6" key="2">
    <citation type="submission" date="2012-03" db="EMBL/GenBank/DDBJ databases">
        <title>The complete genome sequence of the pioneer microbe on fresh volcanic deposit, Leptospirillum ferrooxidans strain C2-3.</title>
        <authorList>
            <person name="Fujimura R."/>
            <person name="Sato Y."/>
            <person name="Nishizawa T."/>
            <person name="Nanba K."/>
            <person name="Oshima K."/>
            <person name="Hattori M."/>
            <person name="Kamijo T."/>
            <person name="Ohta H."/>
        </authorList>
    </citation>
    <scope>NUCLEOTIDE SEQUENCE [LARGE SCALE GENOMIC DNA]</scope>
    <source>
        <strain evidence="6">C2-3</strain>
    </source>
</reference>
<dbReference type="AlphaFoldDB" id="I0IKY8"/>
<dbReference type="InterPro" id="IPR017459">
    <property type="entry name" value="Glycosyl_Trfase_fam3_N_dom"/>
</dbReference>
<feature type="domain" description="Glycosyl transferase family 3 N-terminal" evidence="4">
    <location>
        <begin position="7"/>
        <end position="71"/>
    </location>
</feature>
<dbReference type="SUPFAM" id="SSF47648">
    <property type="entry name" value="Nucleoside phosphorylase/phosphoribosyltransferase N-terminal domain"/>
    <property type="match status" value="1"/>
</dbReference>
<feature type="domain" description="Glycosyl transferase family 3" evidence="3">
    <location>
        <begin position="104"/>
        <end position="320"/>
    </location>
</feature>
<dbReference type="PANTHER" id="PTHR43285">
    <property type="entry name" value="ANTHRANILATE PHOSPHORIBOSYLTRANSFERASE"/>
    <property type="match status" value="1"/>
</dbReference>
<evidence type="ECO:0000259" key="4">
    <source>
        <dbReference type="Pfam" id="PF02885"/>
    </source>
</evidence>
<evidence type="ECO:0000256" key="1">
    <source>
        <dbReference type="ARBA" id="ARBA00022676"/>
    </source>
</evidence>